<feature type="region of interest" description="Disordered" evidence="1">
    <location>
        <begin position="58"/>
        <end position="104"/>
    </location>
</feature>
<organism evidence="3">
    <name type="scientific">Micromonas pusilla (strain CCMP1545)</name>
    <name type="common">Picoplanktonic green alga</name>
    <dbReference type="NCBI Taxonomy" id="564608"/>
    <lineage>
        <taxon>Eukaryota</taxon>
        <taxon>Viridiplantae</taxon>
        <taxon>Chlorophyta</taxon>
        <taxon>Mamiellophyceae</taxon>
        <taxon>Mamiellales</taxon>
        <taxon>Mamiellaceae</taxon>
        <taxon>Micromonas</taxon>
    </lineage>
</organism>
<dbReference type="PANTHER" id="PTHR46540:SF1">
    <property type="entry name" value="TETRATRICOPEPTIDE REPEAT PROTEIN 12"/>
    <property type="match status" value="1"/>
</dbReference>
<dbReference type="SMART" id="SM00028">
    <property type="entry name" value="TPR"/>
    <property type="match status" value="3"/>
</dbReference>
<evidence type="ECO:0000313" key="2">
    <source>
        <dbReference type="EMBL" id="EEH55448.1"/>
    </source>
</evidence>
<dbReference type="OMA" id="NDACMND"/>
<evidence type="ECO:0000256" key="1">
    <source>
        <dbReference type="SAM" id="MobiDB-lite"/>
    </source>
</evidence>
<name>C1MXE3_MICPC</name>
<dbReference type="Proteomes" id="UP000001876">
    <property type="component" value="Unassembled WGS sequence"/>
</dbReference>
<dbReference type="STRING" id="564608.C1MXE3"/>
<evidence type="ECO:0000313" key="3">
    <source>
        <dbReference type="Proteomes" id="UP000001876"/>
    </source>
</evidence>
<protein>
    <submittedName>
        <fullName evidence="2">Predicted protein</fullName>
    </submittedName>
</protein>
<keyword evidence="3" id="KW-1185">Reference proteome</keyword>
<dbReference type="KEGG" id="mpp:MICPUCDRAFT_47901"/>
<proteinExistence type="predicted"/>
<dbReference type="InterPro" id="IPR043195">
    <property type="entry name" value="TTC12"/>
</dbReference>
<dbReference type="AlphaFoldDB" id="C1MXE3"/>
<dbReference type="eggNOG" id="ENOG502S7Y0">
    <property type="taxonomic scope" value="Eukaryota"/>
</dbReference>
<accession>C1MXE3</accession>
<sequence length="899" mass="93906">MTASGEIPGYGKGNLPPNIADAEGFLDEVEDVSRLIEGLHSGKISAEYVDKRIAEKAAEEETAAKKEKENEEDAEKRKYENLPEEKKKEVKQKVDEMIREKERRERARERFAAYQAANGDSSSSSSSARKGTDYGAWDLWTPSDDEDDPWMSYTPNNPAFKAMEADIDKRHARQVERRQTAYRKREEGNALFKAGQHAEALKTYEAGLDADKRSVELHGNAAMAALKCACFVQCIEHCDKAIEICDFLLEDPKHATAIKCLQRRATARLALKHYIDAVKDLTKAKERDPGNKEIAKQLLTAEVMYDEARKEAEVERGMRRAGEGKAGEVDGTDFNTLRTLESLFKTVGAEIKEGDAGAPSASTAVDYAKLEKLLESSEACRVYARAGEGVGIAKLLREVAVVSMGKPGHLGRGLGPIRALRAACLSEQNVDALMNMDGLDIVVGFLTSSWNAGKREMSVMKDSQVAGGGAARKASCAAAFLLHTCSAEDAPRRRIANALSSDVSPHGPINACVEMLRLASNSSDDVGQRQTPSDADRVVAAHALSLLGNCALETKTKVALRACCEVANTTVPGIITPVLTCGVSALSERAAALLGNLCGDADIRGQLANDARAIKALVSLLPASDAASKAGKATAAATAAGGGVAGLGGAALPAKKRDVAAVETTAAAAAPVGEVDDAATVTSALAALVNVLVEPAARASAAKAKAATHVLPLLGVASPPSIPARAAAALARLAREPTCAVAMLANDGAGGAAAVAAFARSILDGGGVKNLDAETGGALESAVRVLAVLASGASAEGRVAMCACAAGVLVRAVSADDASDGVVGNAALALADVAKEPSLLAKIAELKPVTPLLAACHRRAGAAQKNAAIACARLAIHPPMLEILKENNGLELIYRYVKP</sequence>
<dbReference type="SUPFAM" id="SSF48452">
    <property type="entry name" value="TPR-like"/>
    <property type="match status" value="1"/>
</dbReference>
<dbReference type="InterPro" id="IPR011990">
    <property type="entry name" value="TPR-like_helical_dom_sf"/>
</dbReference>
<dbReference type="GO" id="GO:0070286">
    <property type="term" value="P:axonemal dynein complex assembly"/>
    <property type="evidence" value="ECO:0007669"/>
    <property type="project" value="TreeGrafter"/>
</dbReference>
<dbReference type="SUPFAM" id="SSF48371">
    <property type="entry name" value="ARM repeat"/>
    <property type="match status" value="1"/>
</dbReference>
<dbReference type="InterPro" id="IPR011989">
    <property type="entry name" value="ARM-like"/>
</dbReference>
<gene>
    <name evidence="2" type="ORF">MICPUCDRAFT_47901</name>
</gene>
<dbReference type="InterPro" id="IPR016024">
    <property type="entry name" value="ARM-type_fold"/>
</dbReference>
<dbReference type="PANTHER" id="PTHR46540">
    <property type="entry name" value="TETRATRICOPEPTIDE REPEAT PROTEIN 12"/>
    <property type="match status" value="1"/>
</dbReference>
<dbReference type="RefSeq" id="XP_003060679.1">
    <property type="nucleotide sequence ID" value="XM_003060633.1"/>
</dbReference>
<dbReference type="Gene3D" id="1.25.40.10">
    <property type="entry name" value="Tetratricopeptide repeat domain"/>
    <property type="match status" value="1"/>
</dbReference>
<dbReference type="InterPro" id="IPR019734">
    <property type="entry name" value="TPR_rpt"/>
</dbReference>
<dbReference type="Gene3D" id="1.25.10.10">
    <property type="entry name" value="Leucine-rich Repeat Variant"/>
    <property type="match status" value="2"/>
</dbReference>
<dbReference type="GeneID" id="9685818"/>
<reference evidence="2 3" key="1">
    <citation type="journal article" date="2009" name="Science">
        <title>Green evolution and dynamic adaptations revealed by genomes of the marine picoeukaryotes Micromonas.</title>
        <authorList>
            <person name="Worden A.Z."/>
            <person name="Lee J.H."/>
            <person name="Mock T."/>
            <person name="Rouze P."/>
            <person name="Simmons M.P."/>
            <person name="Aerts A.L."/>
            <person name="Allen A.E."/>
            <person name="Cuvelier M.L."/>
            <person name="Derelle E."/>
            <person name="Everett M.V."/>
            <person name="Foulon E."/>
            <person name="Grimwood J."/>
            <person name="Gundlach H."/>
            <person name="Henrissat B."/>
            <person name="Napoli C."/>
            <person name="McDonald S.M."/>
            <person name="Parker M.S."/>
            <person name="Rombauts S."/>
            <person name="Salamov A."/>
            <person name="Von Dassow P."/>
            <person name="Badger J.H."/>
            <person name="Coutinho P.M."/>
            <person name="Demir E."/>
            <person name="Dubchak I."/>
            <person name="Gentemann C."/>
            <person name="Eikrem W."/>
            <person name="Gready J.E."/>
            <person name="John U."/>
            <person name="Lanier W."/>
            <person name="Lindquist E.A."/>
            <person name="Lucas S."/>
            <person name="Mayer K.F."/>
            <person name="Moreau H."/>
            <person name="Not F."/>
            <person name="Otillar R."/>
            <person name="Panaud O."/>
            <person name="Pangilinan J."/>
            <person name="Paulsen I."/>
            <person name="Piegu B."/>
            <person name="Poliakov A."/>
            <person name="Robbens S."/>
            <person name="Schmutz J."/>
            <person name="Toulza E."/>
            <person name="Wyss T."/>
            <person name="Zelensky A."/>
            <person name="Zhou K."/>
            <person name="Armbrust E.V."/>
            <person name="Bhattacharya D."/>
            <person name="Goodenough U.W."/>
            <person name="Van de Peer Y."/>
            <person name="Grigoriev I.V."/>
        </authorList>
    </citation>
    <scope>NUCLEOTIDE SEQUENCE [LARGE SCALE GENOMIC DNA]</scope>
    <source>
        <strain evidence="2 3">CCMP1545</strain>
    </source>
</reference>
<dbReference type="OrthoDB" id="629492at2759"/>
<dbReference type="GO" id="GO:0007288">
    <property type="term" value="P:sperm axoneme assembly"/>
    <property type="evidence" value="ECO:0007669"/>
    <property type="project" value="TreeGrafter"/>
</dbReference>
<dbReference type="GO" id="GO:0005737">
    <property type="term" value="C:cytoplasm"/>
    <property type="evidence" value="ECO:0007669"/>
    <property type="project" value="TreeGrafter"/>
</dbReference>
<dbReference type="EMBL" id="GG663742">
    <property type="protein sequence ID" value="EEH55448.1"/>
    <property type="molecule type" value="Genomic_DNA"/>
</dbReference>